<accession>L0K7J0</accession>
<dbReference type="STRING" id="748449.Halha_1020"/>
<gene>
    <name evidence="1" type="ordered locus">Halha_1020</name>
</gene>
<keyword evidence="2" id="KW-1185">Reference proteome</keyword>
<dbReference type="EMBL" id="CP003359">
    <property type="protein sequence ID" value="AGB40981.1"/>
    <property type="molecule type" value="Genomic_DNA"/>
</dbReference>
<proteinExistence type="predicted"/>
<organism evidence="1 2">
    <name type="scientific">Halobacteroides halobius (strain ATCC 35273 / DSM 5150 / MD-1)</name>
    <dbReference type="NCBI Taxonomy" id="748449"/>
    <lineage>
        <taxon>Bacteria</taxon>
        <taxon>Bacillati</taxon>
        <taxon>Bacillota</taxon>
        <taxon>Clostridia</taxon>
        <taxon>Halanaerobiales</taxon>
        <taxon>Halobacteroidaceae</taxon>
        <taxon>Halobacteroides</taxon>
    </lineage>
</organism>
<protein>
    <submittedName>
        <fullName evidence="1">Uncharacterized protein</fullName>
    </submittedName>
</protein>
<reference evidence="2" key="1">
    <citation type="submission" date="2012-02" db="EMBL/GenBank/DDBJ databases">
        <title>The complete genome of Halobacteroides halobius DSM 5150.</title>
        <authorList>
            <person name="Lucas S."/>
            <person name="Copeland A."/>
            <person name="Lapidus A."/>
            <person name="Glavina del Rio T."/>
            <person name="Dalin E."/>
            <person name="Tice H."/>
            <person name="Bruce D."/>
            <person name="Goodwin L."/>
            <person name="Pitluck S."/>
            <person name="Peters L."/>
            <person name="Mikhailova N."/>
            <person name="Gu W."/>
            <person name="Kyrpides N."/>
            <person name="Mavromatis K."/>
            <person name="Ivanova N."/>
            <person name="Brettin T."/>
            <person name="Detter J.C."/>
            <person name="Han C."/>
            <person name="Larimer F."/>
            <person name="Land M."/>
            <person name="Hauser L."/>
            <person name="Markowitz V."/>
            <person name="Cheng J.-F."/>
            <person name="Hugenholtz P."/>
            <person name="Woyke T."/>
            <person name="Wu D."/>
            <person name="Tindall B."/>
            <person name="Pomrenke H."/>
            <person name="Brambilla E."/>
            <person name="Klenk H.-P."/>
            <person name="Eisen J.A."/>
        </authorList>
    </citation>
    <scope>NUCLEOTIDE SEQUENCE [LARGE SCALE GENOMIC DNA]</scope>
    <source>
        <strain evidence="2">ATCC 35273 / DSM 5150 / MD-1</strain>
    </source>
</reference>
<dbReference type="AlphaFoldDB" id="L0K7J0"/>
<name>L0K7J0_HALHC</name>
<sequence length="241" mass="26863">MKKGRVIVILFLGVFLINSVILLDSVEAFGRFGLHHNMMNRELFNRRRFVGRPGEVGPMINERRIFTRSNDFRANLGPMIGVLRLDLAKLNNKISQEGFATLDEDMVLEGFGGTIGSIIDDRFGIYKLNGTVKSINKSGQEASLTLDYTGLLYEEGIANSFRTGTDLAIGALIGLGRAKVNYSNRFEEEFIALEPKLHLHQQLARLIGLDLSAGYLMTHSFKEKLVDLNGPSLNLRLSLGF</sequence>
<evidence type="ECO:0000313" key="1">
    <source>
        <dbReference type="EMBL" id="AGB40981.1"/>
    </source>
</evidence>
<dbReference type="HOGENOM" id="CLU_1150596_0_0_9"/>
<dbReference type="OrthoDB" id="2112607at2"/>
<dbReference type="KEGG" id="hhl:Halha_1020"/>
<evidence type="ECO:0000313" key="2">
    <source>
        <dbReference type="Proteomes" id="UP000010880"/>
    </source>
</evidence>
<dbReference type="Proteomes" id="UP000010880">
    <property type="component" value="Chromosome"/>
</dbReference>
<dbReference type="RefSeq" id="WP_015326706.1">
    <property type="nucleotide sequence ID" value="NC_019978.1"/>
</dbReference>